<accession>A0A1D6I3A1</accession>
<name>A0A1D6I3A1_MAIZE</name>
<dbReference type="AlphaFoldDB" id="A0A1D6I3A1"/>
<evidence type="ECO:0000313" key="1">
    <source>
        <dbReference type="EMBL" id="ONM54634.1"/>
    </source>
</evidence>
<gene>
    <name evidence="1" type="ORF">ZEAMMB73_Zm00001d020268</name>
</gene>
<reference evidence="1" key="1">
    <citation type="submission" date="2015-12" db="EMBL/GenBank/DDBJ databases">
        <title>Update maize B73 reference genome by single molecule sequencing technologies.</title>
        <authorList>
            <consortium name="Maize Genome Sequencing Project"/>
            <person name="Ware D."/>
        </authorList>
    </citation>
    <scope>NUCLEOTIDE SEQUENCE [LARGE SCALE GENOMIC DNA]</scope>
    <source>
        <tissue evidence="1">Seedling</tissue>
    </source>
</reference>
<organism evidence="1">
    <name type="scientific">Zea mays</name>
    <name type="common">Maize</name>
    <dbReference type="NCBI Taxonomy" id="4577"/>
    <lineage>
        <taxon>Eukaryota</taxon>
        <taxon>Viridiplantae</taxon>
        <taxon>Streptophyta</taxon>
        <taxon>Embryophyta</taxon>
        <taxon>Tracheophyta</taxon>
        <taxon>Spermatophyta</taxon>
        <taxon>Magnoliopsida</taxon>
        <taxon>Liliopsida</taxon>
        <taxon>Poales</taxon>
        <taxon>Poaceae</taxon>
        <taxon>PACMAD clade</taxon>
        <taxon>Panicoideae</taxon>
        <taxon>Andropogonodae</taxon>
        <taxon>Andropogoneae</taxon>
        <taxon>Tripsacinae</taxon>
        <taxon>Zea</taxon>
    </lineage>
</organism>
<proteinExistence type="predicted"/>
<sequence>MEEVRRAGRRCGWAGRGSTGRAWRRSCCPSTPGRRAARRWCGAGGRPGKIGNAPLAPVAVGSRPSSNRCLIDDR</sequence>
<protein>
    <submittedName>
        <fullName evidence="1">Uncharacterized protein</fullName>
    </submittedName>
</protein>
<dbReference type="EMBL" id="CM007650">
    <property type="protein sequence ID" value="ONM54634.1"/>
    <property type="molecule type" value="Genomic_DNA"/>
</dbReference>